<feature type="disulfide bond" evidence="8">
    <location>
        <begin position="697"/>
        <end position="706"/>
    </location>
</feature>
<dbReference type="GO" id="GO:0005509">
    <property type="term" value="F:calcium ion binding"/>
    <property type="evidence" value="ECO:0007669"/>
    <property type="project" value="InterPro"/>
</dbReference>
<proteinExistence type="inferred from homology"/>
<reference evidence="12" key="1">
    <citation type="submission" date="2021-02" db="EMBL/GenBank/DDBJ databases">
        <authorList>
            <person name="Nowell W R."/>
        </authorList>
    </citation>
    <scope>NUCLEOTIDE SEQUENCE</scope>
</reference>
<dbReference type="PRINTS" id="PR01433">
    <property type="entry name" value="POLYCYSTIN2"/>
</dbReference>
<sequence>MNLHNESLYKYFINNEQTSGHQSLIFGLRELNSTEIFQFCLENSSIINPPITNQPFYFTSNYELRIYTSACYYLDKNNQWKSDGLIVGPLTNHYQIQCFSNHLTSFAGGFIILPAPINWNYVFTNADFMKNKTVYLTIIFVSIIYIILMIYARFNDKKDIEKLGVTPLLDNYKLDQYFYQILVFTGQRINAGTESKVQFILSGDNDETHVRTFTGPHRKIFQRSGIDAFIITVPKSLGLLNYIRIWHDNSGKGSSASWFLKYIIVTDLQTMEKFHFISQRWFAVEKDDGFIERILPVASEMEKRAFFYMLSKKAYHNVSDGHLWFSIFSRPSSNKFTRIQRCTCCFVLLFSSMLLNIMYYDLSVEANMSKKTVGNSLSIGPLYITPQQIVIDVMVELFSLIPSLLIVQFFRRIRTRQQISPLRQALYKLRPSLQIQKNIHLTKKKQCELTFSWWCLFIAYGLSFIIIAISIFFIIARRIEFGDLKTRKWLTSVLTGIFSSILLTEPIKIICLAIFFACFCRNMNDDKETSEYIDDNEIDLDNDEDYFHSIENDSLFISQSTKYINRLNRNEVAYAREQRLKEIQIWSIIREFIIYLIFLILICLITYLNRDQNRFFQVQHLRKYFFNTKQTDYNYIQISTINKYWNWLENSFISNLRAQQWYNGDQPRYLNGFINDKSNRLIGWSTMRQLRIKTSLCSDQRLISTCKNDYSLFNEEKYSFQPGWINKTTEEYSSSILKAFKYSTSNELDTYMYIGKRGIHSGNGYVYEFRGRLFDIKSNLSLLHKLGWIDERTRAIFIQLTLYNPNVQLFTSVTFLIEFLSTGSISPTARFEPINFYVFTSIIQLVCIIIYMGFIIYFMIIEIGLLYQLKLKYFSKFWSLIELGIIICSWGSVGVYIWGFKEFNRISSLFQKTNGYVYINLQFSVYINDLLTFLLGFCCFFGLIKLIYLCRFNQRLLLFSQTLKYAGKQLISFSFMFSIVFISFLCLFYLLFVSNISSCSSLLETSQMLFEMTLMKFDTSQLIEANAFLGPFCFTLFIFLIVFICLSMFLSIINGSFRRARENKFEDHEIFSFMLKKFLYWTGLKNLSRSEIQEEQDSRMRSQYFDSIENFPDKIDQLLEAINKVYIDQKSELLRLKKAGV</sequence>
<dbReference type="Pfam" id="PF08016">
    <property type="entry name" value="PKD_channel"/>
    <property type="match status" value="1"/>
</dbReference>
<evidence type="ECO:0000313" key="12">
    <source>
        <dbReference type="EMBL" id="CAF4008171.1"/>
    </source>
</evidence>
<dbReference type="SUPFAM" id="SSF49723">
    <property type="entry name" value="Lipase/lipooxygenase domain (PLAT/LH2 domain)"/>
    <property type="match status" value="1"/>
</dbReference>
<evidence type="ECO:0000256" key="2">
    <source>
        <dbReference type="ARBA" id="ARBA00007200"/>
    </source>
</evidence>
<gene>
    <name evidence="12" type="ORF">JBS370_LOCUS26678</name>
</gene>
<accession>A0A819PDY9</accession>
<dbReference type="InterPro" id="IPR036392">
    <property type="entry name" value="PLAT/LH2_dom_sf"/>
</dbReference>
<dbReference type="EMBL" id="CAJOBD010004777">
    <property type="protein sequence ID" value="CAF4008171.1"/>
    <property type="molecule type" value="Genomic_DNA"/>
</dbReference>
<evidence type="ECO:0000256" key="5">
    <source>
        <dbReference type="ARBA" id="ARBA00022989"/>
    </source>
</evidence>
<evidence type="ECO:0000256" key="4">
    <source>
        <dbReference type="ARBA" id="ARBA00022729"/>
    </source>
</evidence>
<evidence type="ECO:0000313" key="13">
    <source>
        <dbReference type="Proteomes" id="UP000663836"/>
    </source>
</evidence>
<feature type="transmembrane region" description="Helical" evidence="10">
    <location>
        <begin position="588"/>
        <end position="608"/>
    </location>
</feature>
<feature type="transmembrane region" description="Helical" evidence="10">
    <location>
        <begin position="389"/>
        <end position="410"/>
    </location>
</feature>
<dbReference type="PROSITE" id="PS50095">
    <property type="entry name" value="PLAT"/>
    <property type="match status" value="1"/>
</dbReference>
<evidence type="ECO:0000256" key="7">
    <source>
        <dbReference type="ARBA" id="ARBA00023180"/>
    </source>
</evidence>
<feature type="transmembrane region" description="Helical" evidence="10">
    <location>
        <begin position="496"/>
        <end position="520"/>
    </location>
</feature>
<evidence type="ECO:0000256" key="3">
    <source>
        <dbReference type="ARBA" id="ARBA00022692"/>
    </source>
</evidence>
<keyword evidence="7" id="KW-0325">Glycoprotein</keyword>
<feature type="transmembrane region" description="Helical" evidence="10">
    <location>
        <begin position="877"/>
        <end position="899"/>
    </location>
</feature>
<dbReference type="Pfam" id="PF01477">
    <property type="entry name" value="PLAT"/>
    <property type="match status" value="1"/>
</dbReference>
<keyword evidence="6 10" id="KW-0472">Membrane</keyword>
<comment type="caution">
    <text evidence="12">The sequence shown here is derived from an EMBL/GenBank/DDBJ whole genome shotgun (WGS) entry which is preliminary data.</text>
</comment>
<keyword evidence="4" id="KW-0732">Signal</keyword>
<keyword evidence="5 10" id="KW-1133">Transmembrane helix</keyword>
<dbReference type="InterPro" id="IPR051223">
    <property type="entry name" value="Polycystin"/>
</dbReference>
<evidence type="ECO:0000256" key="10">
    <source>
        <dbReference type="SAM" id="Phobius"/>
    </source>
</evidence>
<evidence type="ECO:0000256" key="1">
    <source>
        <dbReference type="ARBA" id="ARBA00004141"/>
    </source>
</evidence>
<feature type="transmembrane region" description="Helical" evidence="10">
    <location>
        <begin position="836"/>
        <end position="865"/>
    </location>
</feature>
<feature type="transmembrane region" description="Helical" evidence="10">
    <location>
        <begin position="930"/>
        <end position="949"/>
    </location>
</feature>
<feature type="transmembrane region" description="Helical" evidence="10">
    <location>
        <begin position="970"/>
        <end position="992"/>
    </location>
</feature>
<protein>
    <recommendedName>
        <fullName evidence="11">PLAT domain-containing protein</fullName>
    </recommendedName>
</protein>
<comment type="subcellular location">
    <subcellularLocation>
        <location evidence="1">Membrane</location>
        <topology evidence="1">Multi-pass membrane protein</topology>
    </subcellularLocation>
</comment>
<feature type="domain" description="PLAT" evidence="11">
    <location>
        <begin position="177"/>
        <end position="296"/>
    </location>
</feature>
<evidence type="ECO:0000256" key="9">
    <source>
        <dbReference type="PROSITE-ProRule" id="PRU00152"/>
    </source>
</evidence>
<evidence type="ECO:0000256" key="6">
    <source>
        <dbReference type="ARBA" id="ARBA00023136"/>
    </source>
</evidence>
<dbReference type="PANTHER" id="PTHR10877:SF150">
    <property type="entry name" value="REJ DOMAIN-CONTAINING PROTEIN"/>
    <property type="match status" value="1"/>
</dbReference>
<feature type="transmembrane region" description="Helical" evidence="10">
    <location>
        <begin position="1028"/>
        <end position="1053"/>
    </location>
</feature>
<evidence type="ECO:0000256" key="8">
    <source>
        <dbReference type="PIRSR" id="PIRSR603915-2"/>
    </source>
</evidence>
<comment type="similarity">
    <text evidence="2">Belongs to the polycystin family.</text>
</comment>
<dbReference type="AlphaFoldDB" id="A0A819PDY9"/>
<feature type="transmembrane region" description="Helical" evidence="10">
    <location>
        <begin position="339"/>
        <end position="360"/>
    </location>
</feature>
<dbReference type="PANTHER" id="PTHR10877">
    <property type="entry name" value="POLYCYSTIN FAMILY MEMBER"/>
    <property type="match status" value="1"/>
</dbReference>
<evidence type="ECO:0000259" key="11">
    <source>
        <dbReference type="PROSITE" id="PS50095"/>
    </source>
</evidence>
<feature type="transmembrane region" description="Helical" evidence="10">
    <location>
        <begin position="134"/>
        <end position="152"/>
    </location>
</feature>
<organism evidence="12 13">
    <name type="scientific">Rotaria sordida</name>
    <dbReference type="NCBI Taxonomy" id="392033"/>
    <lineage>
        <taxon>Eukaryota</taxon>
        <taxon>Metazoa</taxon>
        <taxon>Spiralia</taxon>
        <taxon>Gnathifera</taxon>
        <taxon>Rotifera</taxon>
        <taxon>Eurotatoria</taxon>
        <taxon>Bdelloidea</taxon>
        <taxon>Philodinida</taxon>
        <taxon>Philodinidae</taxon>
        <taxon>Rotaria</taxon>
    </lineage>
</organism>
<dbReference type="Gene3D" id="2.60.60.20">
    <property type="entry name" value="PLAT/LH2 domain"/>
    <property type="match status" value="1"/>
</dbReference>
<dbReference type="InterPro" id="IPR003915">
    <property type="entry name" value="PKD_2"/>
</dbReference>
<feature type="transmembrane region" description="Helical" evidence="10">
    <location>
        <begin position="103"/>
        <end position="122"/>
    </location>
</feature>
<dbReference type="InterPro" id="IPR001024">
    <property type="entry name" value="PLAT/LH2_dom"/>
</dbReference>
<dbReference type="InterPro" id="IPR013122">
    <property type="entry name" value="PKD1_2_channel"/>
</dbReference>
<dbReference type="InterPro" id="IPR046791">
    <property type="entry name" value="Polycystin_dom"/>
</dbReference>
<dbReference type="GO" id="GO:0016020">
    <property type="term" value="C:membrane"/>
    <property type="evidence" value="ECO:0007669"/>
    <property type="project" value="UniProtKB-SubCell"/>
</dbReference>
<dbReference type="GO" id="GO:0005262">
    <property type="term" value="F:calcium channel activity"/>
    <property type="evidence" value="ECO:0007669"/>
    <property type="project" value="TreeGrafter"/>
</dbReference>
<dbReference type="Pfam" id="PF20519">
    <property type="entry name" value="Polycystin_dom"/>
    <property type="match status" value="1"/>
</dbReference>
<dbReference type="Proteomes" id="UP000663836">
    <property type="component" value="Unassembled WGS sequence"/>
</dbReference>
<comment type="caution">
    <text evidence="9">Lacks conserved residue(s) required for the propagation of feature annotation.</text>
</comment>
<dbReference type="GO" id="GO:0050982">
    <property type="term" value="P:detection of mechanical stimulus"/>
    <property type="evidence" value="ECO:0007669"/>
    <property type="project" value="TreeGrafter"/>
</dbReference>
<dbReference type="FunFam" id="2.60.60.20:FF:000022">
    <property type="entry name" value="Uncharacterized protein"/>
    <property type="match status" value="1"/>
</dbReference>
<keyword evidence="3 10" id="KW-0812">Transmembrane</keyword>
<name>A0A819PDY9_9BILA</name>
<dbReference type="SMART" id="SM00308">
    <property type="entry name" value="LH2"/>
    <property type="match status" value="1"/>
</dbReference>
<feature type="transmembrane region" description="Helical" evidence="10">
    <location>
        <begin position="451"/>
        <end position="476"/>
    </location>
</feature>